<evidence type="ECO:0000256" key="5">
    <source>
        <dbReference type="ARBA" id="ARBA00023125"/>
    </source>
</evidence>
<keyword evidence="5" id="KW-0238">DNA-binding</keyword>
<evidence type="ECO:0000256" key="4">
    <source>
        <dbReference type="ARBA" id="ARBA00022705"/>
    </source>
</evidence>
<protein>
    <recommendedName>
        <fullName evidence="3">DNA polymerase epsilon subunit B</fullName>
    </recommendedName>
    <alternativeName>
        <fullName evidence="7">DNA polymerase II subunit 2</fullName>
    </alternativeName>
</protein>
<evidence type="ECO:0000313" key="10">
    <source>
        <dbReference type="Proteomes" id="UP000694255"/>
    </source>
</evidence>
<dbReference type="PANTHER" id="PTHR12708">
    <property type="entry name" value="DNA POLYMERASE EPSILON SUBUNIT B"/>
    <property type="match status" value="1"/>
</dbReference>
<dbReference type="EMBL" id="JAGSYN010000117">
    <property type="protein sequence ID" value="KAG7663832.1"/>
    <property type="molecule type" value="Genomic_DNA"/>
</dbReference>
<dbReference type="Proteomes" id="UP000694255">
    <property type="component" value="Unassembled WGS sequence"/>
</dbReference>
<evidence type="ECO:0000256" key="6">
    <source>
        <dbReference type="ARBA" id="ARBA00023242"/>
    </source>
</evidence>
<evidence type="ECO:0000256" key="2">
    <source>
        <dbReference type="ARBA" id="ARBA00009560"/>
    </source>
</evidence>
<comment type="caution">
    <text evidence="9">The sequence shown here is derived from an EMBL/GenBank/DDBJ whole genome shotgun (WGS) entry which is preliminary data.</text>
</comment>
<dbReference type="RefSeq" id="XP_049264064.1">
    <property type="nucleotide sequence ID" value="XM_049406469.1"/>
</dbReference>
<evidence type="ECO:0000256" key="1">
    <source>
        <dbReference type="ARBA" id="ARBA00004123"/>
    </source>
</evidence>
<evidence type="ECO:0000313" key="9">
    <source>
        <dbReference type="EMBL" id="KAG7663832.1"/>
    </source>
</evidence>
<dbReference type="GO" id="GO:0042276">
    <property type="term" value="P:error-prone translesion synthesis"/>
    <property type="evidence" value="ECO:0007669"/>
    <property type="project" value="TreeGrafter"/>
</dbReference>
<dbReference type="GO" id="GO:0008622">
    <property type="term" value="C:epsilon DNA polymerase complex"/>
    <property type="evidence" value="ECO:0007669"/>
    <property type="project" value="InterPro"/>
</dbReference>
<dbReference type="PANTHER" id="PTHR12708:SF0">
    <property type="entry name" value="DNA POLYMERASE EPSILON SUBUNIT 2"/>
    <property type="match status" value="1"/>
</dbReference>
<dbReference type="Pfam" id="PF04042">
    <property type="entry name" value="DNA_pol_E_B"/>
    <property type="match status" value="1"/>
</dbReference>
<dbReference type="GO" id="GO:0006261">
    <property type="term" value="P:DNA-templated DNA replication"/>
    <property type="evidence" value="ECO:0007669"/>
    <property type="project" value="InterPro"/>
</dbReference>
<comment type="similarity">
    <text evidence="2">Belongs to the DNA polymerase epsilon subunit B family.</text>
</comment>
<dbReference type="OrthoDB" id="10254730at2759"/>
<organism evidence="9 10">
    <name type="scientific">[Candida] subhashii</name>
    <dbReference type="NCBI Taxonomy" id="561895"/>
    <lineage>
        <taxon>Eukaryota</taxon>
        <taxon>Fungi</taxon>
        <taxon>Dikarya</taxon>
        <taxon>Ascomycota</taxon>
        <taxon>Saccharomycotina</taxon>
        <taxon>Pichiomycetes</taxon>
        <taxon>Debaryomycetaceae</taxon>
        <taxon>Spathaspora</taxon>
    </lineage>
</organism>
<keyword evidence="10" id="KW-1185">Reference proteome</keyword>
<keyword evidence="6" id="KW-0539">Nucleus</keyword>
<keyword evidence="4" id="KW-0235">DNA replication</keyword>
<feature type="domain" description="DNA polymerase alpha/delta/epsilon subunit B" evidence="8">
    <location>
        <begin position="356"/>
        <end position="618"/>
    </location>
</feature>
<dbReference type="GO" id="GO:0003677">
    <property type="term" value="F:DNA binding"/>
    <property type="evidence" value="ECO:0007669"/>
    <property type="project" value="UniProtKB-KW"/>
</dbReference>
<proteinExistence type="inferred from homology"/>
<evidence type="ECO:0000259" key="8">
    <source>
        <dbReference type="Pfam" id="PF04042"/>
    </source>
</evidence>
<dbReference type="InterPro" id="IPR007185">
    <property type="entry name" value="DNA_pol_a/d/e_bsu"/>
</dbReference>
<sequence length="660" mass="75216">MESTTSLPIKLLPSNLRPIAFRVLSKKHGLNINTDALTLLTEVISYKFGFEWKGPKAQQFLEEVAKVWKAEDRGLFIDGAGLKQVLKDMNQKSESSSFSDKAKRSDTLEDIEQEEILNWEDYFKIISPNDQLAIVFDKNRKQFSISAKKGSSLMQSLSNNLQSSIELFTNRYYLLVDRLSRNENFQKSSMASISSISLNLKEGNLTNEITLIKNVLGRDGQKFILFGLLSKNTNDEYILEDATDHIELNFSQTFKTEGSFYCPGMFVIVEGIYSASGGSSNQAHDYIGGCFYVSNIGHPPAERRDKSLEVYGNLDFLGIHRQIQPQNGERITKIPKGLKKKLTHLERGLADHKFIFLGSDCFLDSFKVMEGLKKFFHKLENSLIESMESEETSTPLAIVLTGSFTSKPLTSTNSSVSNISNSESYKSNFDELANILSNYPNTVKLCKLVLIPGKNDPWHSTYSLGSSTLNHFPQRSIPKVFINRLEKMLPKGNLILGWNPLRINYLSQEIVILKDDVMTKFKRNDMIFANDLEKEKEIVQRDSASDKDRIDTLLQDKSEHLPTKLKEARKLVKTLLDQGNLQPFMKSLKIINPVYDYALRIEPLPNIIVLHDSTFDNFDVTYNGCKVINVAKIVSNNSRKLNYVEYYPSLRKFEFKELYF</sequence>
<reference evidence="9 10" key="1">
    <citation type="journal article" date="2021" name="DNA Res.">
        <title>Genome analysis of Candida subhashii reveals its hybrid nature and dual mitochondrial genome conformations.</title>
        <authorList>
            <person name="Mixao V."/>
            <person name="Hegedusova E."/>
            <person name="Saus E."/>
            <person name="Pryszcz L.P."/>
            <person name="Cillingova A."/>
            <person name="Nosek J."/>
            <person name="Gabaldon T."/>
        </authorList>
    </citation>
    <scope>NUCLEOTIDE SEQUENCE [LARGE SCALE GENOMIC DNA]</scope>
    <source>
        <strain evidence="9 10">CBS 10753</strain>
    </source>
</reference>
<evidence type="ECO:0000256" key="3">
    <source>
        <dbReference type="ARBA" id="ARBA00016011"/>
    </source>
</evidence>
<name>A0A8J5QRA6_9ASCO</name>
<dbReference type="AlphaFoldDB" id="A0A8J5QRA6"/>
<accession>A0A8J5QRA6</accession>
<dbReference type="InterPro" id="IPR016266">
    <property type="entry name" value="POLE2"/>
</dbReference>
<evidence type="ECO:0000256" key="7">
    <source>
        <dbReference type="ARBA" id="ARBA00032930"/>
    </source>
</evidence>
<comment type="subcellular location">
    <subcellularLocation>
        <location evidence="1">Nucleus</location>
    </subcellularLocation>
</comment>
<dbReference type="GeneID" id="73469493"/>
<gene>
    <name evidence="9" type="ORF">J8A68_002692</name>
</gene>